<keyword evidence="1" id="KW-0472">Membrane</keyword>
<dbReference type="EMBL" id="PEIK01000009">
    <property type="protein sequence ID" value="PIH03748.1"/>
    <property type="molecule type" value="Genomic_DNA"/>
</dbReference>
<dbReference type="RefSeq" id="WP_012343751.1">
    <property type="nucleotide sequence ID" value="NZ_PEIK01000009.1"/>
</dbReference>
<evidence type="ECO:0000256" key="1">
    <source>
        <dbReference type="SAM" id="Phobius"/>
    </source>
</evidence>
<keyword evidence="1" id="KW-1133">Transmembrane helix</keyword>
<evidence type="ECO:0000313" key="2">
    <source>
        <dbReference type="EMBL" id="PIH03748.1"/>
    </source>
</evidence>
<comment type="caution">
    <text evidence="2">The sequence shown here is derived from an EMBL/GenBank/DDBJ whole genome shotgun (WGS) entry which is preliminary data.</text>
</comment>
<gene>
    <name evidence="2" type="ORF">CS538_12195</name>
</gene>
<organism evidence="2 3">
    <name type="scientific">Clostridium combesii</name>
    <dbReference type="NCBI Taxonomy" id="39481"/>
    <lineage>
        <taxon>Bacteria</taxon>
        <taxon>Bacillati</taxon>
        <taxon>Bacillota</taxon>
        <taxon>Clostridia</taxon>
        <taxon>Eubacteriales</taxon>
        <taxon>Clostridiaceae</taxon>
        <taxon>Clostridium</taxon>
    </lineage>
</organism>
<dbReference type="Proteomes" id="UP000231322">
    <property type="component" value="Unassembled WGS sequence"/>
</dbReference>
<proteinExistence type="predicted"/>
<reference evidence="2 3" key="1">
    <citation type="submission" date="2017-10" db="EMBL/GenBank/DDBJ databases">
        <title>Reclassification of Eubacterium combesii and discrepancies in the nomenclature of botulinum neurotoxin producing clostridia. Request for an Opinion.</title>
        <authorList>
            <person name="Dobritsa A.P."/>
            <person name="Kutumbaka K.K."/>
            <person name="Samadpour M."/>
        </authorList>
    </citation>
    <scope>NUCLEOTIDE SEQUENCE [LARGE SCALE GENOMIC DNA]</scope>
    <source>
        <strain evidence="2 3">DSM 20696</strain>
    </source>
</reference>
<dbReference type="AlphaFoldDB" id="A0A2G7HF72"/>
<evidence type="ECO:0000313" key="3">
    <source>
        <dbReference type="Proteomes" id="UP000231322"/>
    </source>
</evidence>
<keyword evidence="1" id="KW-0812">Transmembrane</keyword>
<keyword evidence="3" id="KW-1185">Reference proteome</keyword>
<protein>
    <submittedName>
        <fullName evidence="2">Uncharacterized protein</fullName>
    </submittedName>
</protein>
<sequence>MKKKIFFIRSANGQVVEQLINYINNKYSNENIDLYCLIQKSSAKSLKEKHPYIKCIEKEDGFFKYLTFKKNKEVLNKINNLQFSEVYIPSSYADYPDFNEVFLICSQIKKDKTILFNCYGETINKKLNFFSLWIDKNLGEIIYFFKILFALIGISLIYLVCYPYYFIKRKLFDNI</sequence>
<feature type="transmembrane region" description="Helical" evidence="1">
    <location>
        <begin position="141"/>
        <end position="165"/>
    </location>
</feature>
<name>A0A2G7HF72_9CLOT</name>
<accession>A0A2G7HF72</accession>